<dbReference type="PANTHER" id="PTHR34822:SF1">
    <property type="entry name" value="GRPB FAMILY PROTEIN"/>
    <property type="match status" value="1"/>
</dbReference>
<dbReference type="CDD" id="cd04301">
    <property type="entry name" value="NAT_SF"/>
    <property type="match status" value="1"/>
</dbReference>
<dbReference type="SUPFAM" id="SSF81301">
    <property type="entry name" value="Nucleotidyltransferase"/>
    <property type="match status" value="1"/>
</dbReference>
<dbReference type="Proteomes" id="UP000054736">
    <property type="component" value="Unassembled WGS sequence"/>
</dbReference>
<dbReference type="Gene3D" id="3.40.630.30">
    <property type="match status" value="1"/>
</dbReference>
<gene>
    <name evidence="2" type="primary">grpB</name>
    <name evidence="2" type="ORF">Ldro_0575</name>
</gene>
<dbReference type="PATRIC" id="fig|1212489.4.peg.596"/>
<dbReference type="AlphaFoldDB" id="A0A0W0TAK4"/>
<keyword evidence="3" id="KW-1185">Reference proteome</keyword>
<dbReference type="InterPro" id="IPR000182">
    <property type="entry name" value="GNAT_dom"/>
</dbReference>
<accession>A0A0W0TAK4</accession>
<proteinExistence type="predicted"/>
<dbReference type="Pfam" id="PF00583">
    <property type="entry name" value="Acetyltransf_1"/>
    <property type="match status" value="1"/>
</dbReference>
<dbReference type="Gene3D" id="3.30.460.10">
    <property type="entry name" value="Beta Polymerase, domain 2"/>
    <property type="match status" value="1"/>
</dbReference>
<evidence type="ECO:0000313" key="2">
    <source>
        <dbReference type="EMBL" id="KTC92585.1"/>
    </source>
</evidence>
<reference evidence="2 3" key="1">
    <citation type="submission" date="2015-11" db="EMBL/GenBank/DDBJ databases">
        <title>Genomic analysis of 38 Legionella species identifies large and diverse effector repertoires.</title>
        <authorList>
            <person name="Burstein D."/>
            <person name="Amaro F."/>
            <person name="Zusman T."/>
            <person name="Lifshitz Z."/>
            <person name="Cohen O."/>
            <person name="Gilbert J.A."/>
            <person name="Pupko T."/>
            <person name="Shuman H.A."/>
            <person name="Segal G."/>
        </authorList>
    </citation>
    <scope>NUCLEOTIDE SEQUENCE [LARGE SCALE GENOMIC DNA]</scope>
    <source>
        <strain evidence="2 3">ATCC 700990</strain>
    </source>
</reference>
<dbReference type="PANTHER" id="PTHR34822">
    <property type="entry name" value="GRPB DOMAIN PROTEIN (AFU_ORTHOLOGUE AFUA_1G01530)"/>
    <property type="match status" value="1"/>
</dbReference>
<evidence type="ECO:0000313" key="3">
    <source>
        <dbReference type="Proteomes" id="UP000054736"/>
    </source>
</evidence>
<dbReference type="InterPro" id="IPR043519">
    <property type="entry name" value="NT_sf"/>
</dbReference>
<dbReference type="STRING" id="1212489.Ldro_0575"/>
<dbReference type="GO" id="GO:0016747">
    <property type="term" value="F:acyltransferase activity, transferring groups other than amino-acyl groups"/>
    <property type="evidence" value="ECO:0007669"/>
    <property type="project" value="InterPro"/>
</dbReference>
<dbReference type="EMBL" id="LNXY01000004">
    <property type="protein sequence ID" value="KTC92585.1"/>
    <property type="molecule type" value="Genomic_DNA"/>
</dbReference>
<dbReference type="SUPFAM" id="SSF55729">
    <property type="entry name" value="Acyl-CoA N-acyltransferases (Nat)"/>
    <property type="match status" value="1"/>
</dbReference>
<dbReference type="InterPro" id="IPR016181">
    <property type="entry name" value="Acyl_CoA_acyltransferase"/>
</dbReference>
<feature type="domain" description="N-acetyltransferase" evidence="1">
    <location>
        <begin position="173"/>
        <end position="315"/>
    </location>
</feature>
<sequence length="315" mass="36372">MNDQRLIEVVPYDPAWPTQFSLEASLVKNALGDNCIEIHHMGSTAVPGLAAKPVIDMIPVVKDISKVDAANLLMGKLGYEARGEYGILFRRYFQKGGNHRTHHAHVFEVGNPEIERHLKFRNWMRANPEDRKAYGKLKQSLAVQYPHDMDAYCLGKDSFIAEIDKKTGFKGLRIVHALTPREWAAAKHLRHFYFFDRTGIPDPYTWTFDDPKHIHFLLYQGSDIVGYAHIQQWPNHRAAMRIIVIDEPYRNQGIGGQFLELCERWLRQVGFITVHIEASKVAKNFYLKLNYIELPFNHLHGYESHPEDIAMAKKL</sequence>
<comment type="caution">
    <text evidence="2">The sequence shown here is derived from an EMBL/GenBank/DDBJ whole genome shotgun (WGS) entry which is preliminary data.</text>
</comment>
<name>A0A0W0TAK4_9GAMM</name>
<dbReference type="PROSITE" id="PS51186">
    <property type="entry name" value="GNAT"/>
    <property type="match status" value="1"/>
</dbReference>
<dbReference type="OrthoDB" id="9799092at2"/>
<dbReference type="Pfam" id="PF04229">
    <property type="entry name" value="GrpB"/>
    <property type="match status" value="1"/>
</dbReference>
<organism evidence="2 3">
    <name type="scientific">Legionella drozanskii LLAP-1</name>
    <dbReference type="NCBI Taxonomy" id="1212489"/>
    <lineage>
        <taxon>Bacteria</taxon>
        <taxon>Pseudomonadati</taxon>
        <taxon>Pseudomonadota</taxon>
        <taxon>Gammaproteobacteria</taxon>
        <taxon>Legionellales</taxon>
        <taxon>Legionellaceae</taxon>
        <taxon>Legionella</taxon>
    </lineage>
</organism>
<protein>
    <submittedName>
        <fullName evidence="2">Glutamate rich protein GrpB</fullName>
    </submittedName>
</protein>
<dbReference type="InterPro" id="IPR007344">
    <property type="entry name" value="GrpB/CoaE"/>
</dbReference>
<dbReference type="RefSeq" id="WP_058494933.1">
    <property type="nucleotide sequence ID" value="NZ_CAAAIU010000011.1"/>
</dbReference>
<evidence type="ECO:0000259" key="1">
    <source>
        <dbReference type="PROSITE" id="PS51186"/>
    </source>
</evidence>